<feature type="region of interest" description="Disordered" evidence="1">
    <location>
        <begin position="19"/>
        <end position="79"/>
    </location>
</feature>
<feature type="compositionally biased region" description="Basic and acidic residues" evidence="1">
    <location>
        <begin position="19"/>
        <end position="33"/>
    </location>
</feature>
<gene>
    <name evidence="2" type="ORF">SARC_07820</name>
</gene>
<dbReference type="GO" id="GO:0004864">
    <property type="term" value="F:protein phosphatase inhibitor activity"/>
    <property type="evidence" value="ECO:0007669"/>
    <property type="project" value="InterPro"/>
</dbReference>
<dbReference type="RefSeq" id="XP_014153698.1">
    <property type="nucleotide sequence ID" value="XM_014298223.1"/>
</dbReference>
<accession>A0A0L0FT96</accession>
<dbReference type="GeneID" id="25908324"/>
<proteinExistence type="predicted"/>
<evidence type="ECO:0008006" key="4">
    <source>
        <dbReference type="Google" id="ProtNLM"/>
    </source>
</evidence>
<dbReference type="AlphaFoldDB" id="A0A0L0FT96"/>
<dbReference type="Pfam" id="PF04979">
    <property type="entry name" value="IPP-2"/>
    <property type="match status" value="1"/>
</dbReference>
<dbReference type="OrthoDB" id="551302at2759"/>
<dbReference type="STRING" id="667725.A0A0L0FT96"/>
<organism evidence="2 3">
    <name type="scientific">Sphaeroforma arctica JP610</name>
    <dbReference type="NCBI Taxonomy" id="667725"/>
    <lineage>
        <taxon>Eukaryota</taxon>
        <taxon>Ichthyosporea</taxon>
        <taxon>Ichthyophonida</taxon>
        <taxon>Sphaeroforma</taxon>
    </lineage>
</organism>
<keyword evidence="3" id="KW-1185">Reference proteome</keyword>
<dbReference type="Proteomes" id="UP000054560">
    <property type="component" value="Unassembled WGS sequence"/>
</dbReference>
<sequence length="103" mass="11973">MRFDEEGIAEIERTKDYGFMKIDEPKTPYHAPEEETNGITDVPDLELAEQESDGEDKKTEDWSDGDDESGEDAAFKKKRAAHYNEFQNVQRARELLEQEDEDE</sequence>
<name>A0A0L0FT96_9EUKA</name>
<reference evidence="2 3" key="1">
    <citation type="submission" date="2011-02" db="EMBL/GenBank/DDBJ databases">
        <title>The Genome Sequence of Sphaeroforma arctica JP610.</title>
        <authorList>
            <consortium name="The Broad Institute Genome Sequencing Platform"/>
            <person name="Russ C."/>
            <person name="Cuomo C."/>
            <person name="Young S.K."/>
            <person name="Zeng Q."/>
            <person name="Gargeya S."/>
            <person name="Alvarado L."/>
            <person name="Berlin A."/>
            <person name="Chapman S.B."/>
            <person name="Chen Z."/>
            <person name="Freedman E."/>
            <person name="Gellesch M."/>
            <person name="Goldberg J."/>
            <person name="Griggs A."/>
            <person name="Gujja S."/>
            <person name="Heilman E."/>
            <person name="Heiman D."/>
            <person name="Howarth C."/>
            <person name="Mehta T."/>
            <person name="Neiman D."/>
            <person name="Pearson M."/>
            <person name="Roberts A."/>
            <person name="Saif S."/>
            <person name="Shea T."/>
            <person name="Shenoy N."/>
            <person name="Sisk P."/>
            <person name="Stolte C."/>
            <person name="Sykes S."/>
            <person name="White J."/>
            <person name="Yandava C."/>
            <person name="Burger G."/>
            <person name="Gray M.W."/>
            <person name="Holland P.W.H."/>
            <person name="King N."/>
            <person name="Lang F.B.F."/>
            <person name="Roger A.J."/>
            <person name="Ruiz-Trillo I."/>
            <person name="Haas B."/>
            <person name="Nusbaum C."/>
            <person name="Birren B."/>
        </authorList>
    </citation>
    <scope>NUCLEOTIDE SEQUENCE [LARGE SCALE GENOMIC DNA]</scope>
    <source>
        <strain evidence="2 3">JP610</strain>
    </source>
</reference>
<evidence type="ECO:0000256" key="1">
    <source>
        <dbReference type="SAM" id="MobiDB-lite"/>
    </source>
</evidence>
<feature type="compositionally biased region" description="Acidic residues" evidence="1">
    <location>
        <begin position="62"/>
        <end position="71"/>
    </location>
</feature>
<dbReference type="EMBL" id="KQ242243">
    <property type="protein sequence ID" value="KNC79796.1"/>
    <property type="molecule type" value="Genomic_DNA"/>
</dbReference>
<evidence type="ECO:0000313" key="3">
    <source>
        <dbReference type="Proteomes" id="UP000054560"/>
    </source>
</evidence>
<protein>
    <recommendedName>
        <fullName evidence="4">Protein phosphatase inhibitor 2</fullName>
    </recommendedName>
</protein>
<dbReference type="InterPro" id="IPR007062">
    <property type="entry name" value="PPI-2"/>
</dbReference>
<dbReference type="GO" id="GO:0009966">
    <property type="term" value="P:regulation of signal transduction"/>
    <property type="evidence" value="ECO:0007669"/>
    <property type="project" value="InterPro"/>
</dbReference>
<dbReference type="Gene3D" id="6.10.250.1050">
    <property type="match status" value="2"/>
</dbReference>
<feature type="compositionally biased region" description="Acidic residues" evidence="1">
    <location>
        <begin position="43"/>
        <end position="54"/>
    </location>
</feature>
<evidence type="ECO:0000313" key="2">
    <source>
        <dbReference type="EMBL" id="KNC79796.1"/>
    </source>
</evidence>
<dbReference type="PANTHER" id="PTHR12398:SF20">
    <property type="entry name" value="PROTEIN PHOSPHATASE 1 REGULATORY INHIBITOR SUBUNIT 2"/>
    <property type="match status" value="1"/>
</dbReference>
<dbReference type="PANTHER" id="PTHR12398">
    <property type="entry name" value="PROTEIN PHOSPHATASE INHIBITOR"/>
    <property type="match status" value="1"/>
</dbReference>